<gene>
    <name evidence="1" type="ORF">A2714_00140</name>
</gene>
<evidence type="ECO:0008006" key="3">
    <source>
        <dbReference type="Google" id="ProtNLM"/>
    </source>
</evidence>
<dbReference type="SUPFAM" id="SSF141000">
    <property type="entry name" value="Glu-tRNAGln amidotransferase C subunit"/>
    <property type="match status" value="1"/>
</dbReference>
<protein>
    <recommendedName>
        <fullName evidence="3">Aspartyl/glutamyl-tRNA(Asn/Gln) amidotransferase subunit C</fullName>
    </recommendedName>
</protein>
<sequence>MSKNSKTQFSSETTAKIAELSKLEIDKNEGGYLTEQFNETLTVIDQLEDPRTENVIETSQVTGLKNVFRNDSIDKKRILSQKEALSNAKKFHEGFFVAKAVFDEK</sequence>
<dbReference type="InterPro" id="IPR036113">
    <property type="entry name" value="Asp/Glu-ADT_sf_sub_c"/>
</dbReference>
<proteinExistence type="predicted"/>
<dbReference type="Proteomes" id="UP000178419">
    <property type="component" value="Unassembled WGS sequence"/>
</dbReference>
<accession>A0A1F7Y2H5</accession>
<dbReference type="Gene3D" id="1.10.20.60">
    <property type="entry name" value="Glu-tRNAGln amidotransferase C subunit, N-terminal domain"/>
    <property type="match status" value="1"/>
</dbReference>
<evidence type="ECO:0000313" key="1">
    <source>
        <dbReference type="EMBL" id="OGM21514.1"/>
    </source>
</evidence>
<dbReference type="InterPro" id="IPR003837">
    <property type="entry name" value="GatC"/>
</dbReference>
<dbReference type="NCBIfam" id="TIGR00135">
    <property type="entry name" value="gatC"/>
    <property type="match status" value="1"/>
</dbReference>
<dbReference type="AlphaFoldDB" id="A0A1F7Y2H5"/>
<reference evidence="1 2" key="1">
    <citation type="journal article" date="2016" name="Nat. Commun.">
        <title>Thousands of microbial genomes shed light on interconnected biogeochemical processes in an aquifer system.</title>
        <authorList>
            <person name="Anantharaman K."/>
            <person name="Brown C.T."/>
            <person name="Hug L.A."/>
            <person name="Sharon I."/>
            <person name="Castelle C.J."/>
            <person name="Probst A.J."/>
            <person name="Thomas B.C."/>
            <person name="Singh A."/>
            <person name="Wilkins M.J."/>
            <person name="Karaoz U."/>
            <person name="Brodie E.L."/>
            <person name="Williams K.H."/>
            <person name="Hubbard S.S."/>
            <person name="Banfield J.F."/>
        </authorList>
    </citation>
    <scope>NUCLEOTIDE SEQUENCE [LARGE SCALE GENOMIC DNA]</scope>
</reference>
<dbReference type="GO" id="GO:0006450">
    <property type="term" value="P:regulation of translational fidelity"/>
    <property type="evidence" value="ECO:0007669"/>
    <property type="project" value="InterPro"/>
</dbReference>
<dbReference type="Pfam" id="PF02686">
    <property type="entry name" value="GatC"/>
    <property type="match status" value="1"/>
</dbReference>
<organism evidence="1 2">
    <name type="scientific">Candidatus Woesebacteria bacterium RIFCSPHIGHO2_01_FULL_38_9</name>
    <dbReference type="NCBI Taxonomy" id="1802492"/>
    <lineage>
        <taxon>Bacteria</taxon>
        <taxon>Candidatus Woeseibacteriota</taxon>
    </lineage>
</organism>
<evidence type="ECO:0000313" key="2">
    <source>
        <dbReference type="Proteomes" id="UP000178419"/>
    </source>
</evidence>
<dbReference type="EMBL" id="MGGE01000014">
    <property type="protein sequence ID" value="OGM21514.1"/>
    <property type="molecule type" value="Genomic_DNA"/>
</dbReference>
<name>A0A1F7Y2H5_9BACT</name>
<comment type="caution">
    <text evidence="1">The sequence shown here is derived from an EMBL/GenBank/DDBJ whole genome shotgun (WGS) entry which is preliminary data.</text>
</comment>